<gene>
    <name evidence="1" type="ORF">GJJ30_09865</name>
</gene>
<name>A0A7K0EID0_9BACT</name>
<keyword evidence="2" id="KW-1185">Reference proteome</keyword>
<dbReference type="RefSeq" id="WP_154174981.1">
    <property type="nucleotide sequence ID" value="NZ_WJXZ01000005.1"/>
</dbReference>
<protein>
    <submittedName>
        <fullName evidence="1">Uncharacterized protein</fullName>
    </submittedName>
</protein>
<sequence length="177" mass="20520">MLLVLLGLFFQLTGNGQQPDNDLRSLRWGMTSKEVQTAELSGPYRVTDTTLLYRQRWFYDFPASVKFAFVKDQLAGALYILTDRHIRAQQHWDDYQAIIKILTDRYGPPSGDYLTWNYPLYKDRPDHYGDAVLLSHLSRSCIWETARTVITLEMSGKPKEGIYTVISYAKKNDNESK</sequence>
<organism evidence="1 2">
    <name type="scientific">Larkinella terrae</name>
    <dbReference type="NCBI Taxonomy" id="2025311"/>
    <lineage>
        <taxon>Bacteria</taxon>
        <taxon>Pseudomonadati</taxon>
        <taxon>Bacteroidota</taxon>
        <taxon>Cytophagia</taxon>
        <taxon>Cytophagales</taxon>
        <taxon>Spirosomataceae</taxon>
        <taxon>Larkinella</taxon>
    </lineage>
</organism>
<evidence type="ECO:0000313" key="2">
    <source>
        <dbReference type="Proteomes" id="UP000441754"/>
    </source>
</evidence>
<dbReference type="AlphaFoldDB" id="A0A7K0EID0"/>
<comment type="caution">
    <text evidence="1">The sequence shown here is derived from an EMBL/GenBank/DDBJ whole genome shotgun (WGS) entry which is preliminary data.</text>
</comment>
<reference evidence="1 2" key="1">
    <citation type="journal article" date="2018" name="Antonie Van Leeuwenhoek">
        <title>Larkinella terrae sp. nov., isolated from soil on Jeju Island, South Korea.</title>
        <authorList>
            <person name="Ten L.N."/>
            <person name="Jeon J."/>
            <person name="Park S.J."/>
            <person name="Park S."/>
            <person name="Lee S.Y."/>
            <person name="Kim M.K."/>
            <person name="Jung H.Y."/>
        </authorList>
    </citation>
    <scope>NUCLEOTIDE SEQUENCE [LARGE SCALE GENOMIC DNA]</scope>
    <source>
        <strain evidence="1 2">KCTC 52001</strain>
    </source>
</reference>
<evidence type="ECO:0000313" key="1">
    <source>
        <dbReference type="EMBL" id="MRS61593.1"/>
    </source>
</evidence>
<dbReference type="OrthoDB" id="948556at2"/>
<dbReference type="Proteomes" id="UP000441754">
    <property type="component" value="Unassembled WGS sequence"/>
</dbReference>
<accession>A0A7K0EID0</accession>
<dbReference type="EMBL" id="WJXZ01000005">
    <property type="protein sequence ID" value="MRS61593.1"/>
    <property type="molecule type" value="Genomic_DNA"/>
</dbReference>
<proteinExistence type="predicted"/>